<dbReference type="PANTHER" id="PTHR34315">
    <property type="match status" value="1"/>
</dbReference>
<reference evidence="4" key="1">
    <citation type="submission" date="2022-06" db="EMBL/GenBank/DDBJ databases">
        <title>Genome Sequence of Candolleomyces eurysporus.</title>
        <authorList>
            <person name="Buettner E."/>
        </authorList>
    </citation>
    <scope>NUCLEOTIDE SEQUENCE</scope>
    <source>
        <strain evidence="4">VTCC 930004</strain>
    </source>
</reference>
<feature type="non-terminal residue" evidence="4">
    <location>
        <position position="405"/>
    </location>
</feature>
<dbReference type="OrthoDB" id="121380at2759"/>
<proteinExistence type="predicted"/>
<feature type="region of interest" description="Disordered" evidence="1">
    <location>
        <begin position="59"/>
        <end position="85"/>
    </location>
</feature>
<dbReference type="SUPFAM" id="SSF49482">
    <property type="entry name" value="Aromatic compound dioxygenase"/>
    <property type="match status" value="1"/>
</dbReference>
<dbReference type="Proteomes" id="UP001140091">
    <property type="component" value="Unassembled WGS sequence"/>
</dbReference>
<dbReference type="InterPro" id="IPR015889">
    <property type="entry name" value="Intradiol_dOase_core"/>
</dbReference>
<dbReference type="Gene3D" id="2.60.130.10">
    <property type="entry name" value="Aromatic compound dioxygenase"/>
    <property type="match status" value="1"/>
</dbReference>
<feature type="chain" id="PRO_5040790571" description="Intradiol ring-cleavage dioxygenases domain-containing protein" evidence="2">
    <location>
        <begin position="21"/>
        <end position="405"/>
    </location>
</feature>
<protein>
    <recommendedName>
        <fullName evidence="3">Intradiol ring-cleavage dioxygenases domain-containing protein</fullName>
    </recommendedName>
</protein>
<dbReference type="AlphaFoldDB" id="A0A9W8JFH6"/>
<evidence type="ECO:0000313" key="4">
    <source>
        <dbReference type="EMBL" id="KAJ2929853.1"/>
    </source>
</evidence>
<keyword evidence="2" id="KW-0732">Signal</keyword>
<feature type="compositionally biased region" description="Low complexity" evidence="1">
    <location>
        <begin position="105"/>
        <end position="124"/>
    </location>
</feature>
<dbReference type="InterPro" id="IPR000627">
    <property type="entry name" value="Intradiol_dOase_C"/>
</dbReference>
<evidence type="ECO:0000256" key="1">
    <source>
        <dbReference type="SAM" id="MobiDB-lite"/>
    </source>
</evidence>
<dbReference type="GO" id="GO:0008199">
    <property type="term" value="F:ferric iron binding"/>
    <property type="evidence" value="ECO:0007669"/>
    <property type="project" value="InterPro"/>
</dbReference>
<feature type="domain" description="Intradiol ring-cleavage dioxygenases" evidence="3">
    <location>
        <begin position="191"/>
        <end position="333"/>
    </location>
</feature>
<dbReference type="PANTHER" id="PTHR34315:SF1">
    <property type="entry name" value="INTRADIOL RING-CLEAVAGE DIOXYGENASES DOMAIN-CONTAINING PROTEIN-RELATED"/>
    <property type="match status" value="1"/>
</dbReference>
<evidence type="ECO:0000256" key="2">
    <source>
        <dbReference type="SAM" id="SignalP"/>
    </source>
</evidence>
<keyword evidence="5" id="KW-1185">Reference proteome</keyword>
<dbReference type="Pfam" id="PF00775">
    <property type="entry name" value="Dioxygenase_C"/>
    <property type="match status" value="1"/>
</dbReference>
<accession>A0A9W8JFH6</accession>
<feature type="region of interest" description="Disordered" evidence="1">
    <location>
        <begin position="102"/>
        <end position="166"/>
    </location>
</feature>
<gene>
    <name evidence="4" type="ORF">H1R20_g7241</name>
</gene>
<evidence type="ECO:0000313" key="5">
    <source>
        <dbReference type="Proteomes" id="UP001140091"/>
    </source>
</evidence>
<comment type="caution">
    <text evidence="4">The sequence shown here is derived from an EMBL/GenBank/DDBJ whole genome shotgun (WGS) entry which is preliminary data.</text>
</comment>
<feature type="compositionally biased region" description="Basic and acidic residues" evidence="1">
    <location>
        <begin position="59"/>
        <end position="69"/>
    </location>
</feature>
<feature type="compositionally biased region" description="Low complexity" evidence="1">
    <location>
        <begin position="141"/>
        <end position="166"/>
    </location>
</feature>
<dbReference type="EMBL" id="JANBPK010000856">
    <property type="protein sequence ID" value="KAJ2929853.1"/>
    <property type="molecule type" value="Genomic_DNA"/>
</dbReference>
<name>A0A9W8JFH6_9AGAR</name>
<sequence length="405" mass="42564">MRFSILFPVVALAVFVSGHAADEDLSGLSARQLAERKAEIHRRELAARACAPQIAAFERRRTTARDNLMKRHGPPGDRAPPPGACPPCPPCAQAFGPPASVPSDAPISVSASGAPGSAPTGPQASIPPGPQGSAPPGGQGSAPPGTQASGSTTVQTAGTATTASAQVTESVTPHYTSIQNSTCVLHPEVTEGPYYIRNEFLRNDLRESQTQVSYVSQLGATLILDIGVIDSTTCQPFSNALVEIWSANATGAYGGYSGMGGSPDTIHVDTFLRGGFYSNDQGIVELKTIYPGFYTGRTAHIHTMVHKGWTSRDNGTFVSDSGSLTHIGQFFFDDSISDTIYATAPYTSNTKNTRTRNSEDNILQSAGTNSYVSITQLGDSEYLGYITVVVDGSATQSIMNGNALR</sequence>
<dbReference type="GO" id="GO:0016702">
    <property type="term" value="F:oxidoreductase activity, acting on single donors with incorporation of molecular oxygen, incorporation of two atoms of oxygen"/>
    <property type="evidence" value="ECO:0007669"/>
    <property type="project" value="InterPro"/>
</dbReference>
<evidence type="ECO:0000259" key="3">
    <source>
        <dbReference type="Pfam" id="PF00775"/>
    </source>
</evidence>
<organism evidence="4 5">
    <name type="scientific">Candolleomyces eurysporus</name>
    <dbReference type="NCBI Taxonomy" id="2828524"/>
    <lineage>
        <taxon>Eukaryota</taxon>
        <taxon>Fungi</taxon>
        <taxon>Dikarya</taxon>
        <taxon>Basidiomycota</taxon>
        <taxon>Agaricomycotina</taxon>
        <taxon>Agaricomycetes</taxon>
        <taxon>Agaricomycetidae</taxon>
        <taxon>Agaricales</taxon>
        <taxon>Agaricineae</taxon>
        <taxon>Psathyrellaceae</taxon>
        <taxon>Candolleomyces</taxon>
    </lineage>
</organism>
<feature type="signal peptide" evidence="2">
    <location>
        <begin position="1"/>
        <end position="20"/>
    </location>
</feature>